<accession>A0A6I4IRN2</accession>
<proteinExistence type="predicted"/>
<dbReference type="PANTHER" id="PTHR30348:SF4">
    <property type="entry name" value="DUF72 DOMAIN-CONTAINING PROTEIN"/>
    <property type="match status" value="1"/>
</dbReference>
<protein>
    <submittedName>
        <fullName evidence="1">DUF72 domain-containing protein</fullName>
    </submittedName>
</protein>
<dbReference type="InterPro" id="IPR002763">
    <property type="entry name" value="DUF72"/>
</dbReference>
<dbReference type="Proteomes" id="UP000434850">
    <property type="component" value="Unassembled WGS sequence"/>
</dbReference>
<reference evidence="1 2" key="1">
    <citation type="submission" date="2019-12" db="EMBL/GenBank/DDBJ databases">
        <title>Mucilaginibacter sp. HME9299 genome sequencing and assembly.</title>
        <authorList>
            <person name="Kang H."/>
            <person name="Kim H."/>
            <person name="Joh K."/>
        </authorList>
    </citation>
    <scope>NUCLEOTIDE SEQUENCE [LARGE SCALE GENOMIC DNA]</scope>
    <source>
        <strain evidence="1 2">HME9299</strain>
    </source>
</reference>
<dbReference type="SUPFAM" id="SSF117396">
    <property type="entry name" value="TM1631-like"/>
    <property type="match status" value="1"/>
</dbReference>
<keyword evidence="2" id="KW-1185">Reference proteome</keyword>
<evidence type="ECO:0000313" key="1">
    <source>
        <dbReference type="EMBL" id="MVN93154.1"/>
    </source>
</evidence>
<dbReference type="PANTHER" id="PTHR30348">
    <property type="entry name" value="UNCHARACTERIZED PROTEIN YECE"/>
    <property type="match status" value="1"/>
</dbReference>
<dbReference type="AlphaFoldDB" id="A0A6I4IRN2"/>
<organism evidence="1 2">
    <name type="scientific">Mucilaginibacter aquatilis</name>
    <dbReference type="NCBI Taxonomy" id="1517760"/>
    <lineage>
        <taxon>Bacteria</taxon>
        <taxon>Pseudomonadati</taxon>
        <taxon>Bacteroidota</taxon>
        <taxon>Sphingobacteriia</taxon>
        <taxon>Sphingobacteriales</taxon>
        <taxon>Sphingobacteriaceae</taxon>
        <taxon>Mucilaginibacter</taxon>
    </lineage>
</organism>
<dbReference type="EMBL" id="WQLA01000008">
    <property type="protein sequence ID" value="MVN93154.1"/>
    <property type="molecule type" value="Genomic_DNA"/>
</dbReference>
<dbReference type="OrthoDB" id="9780310at2"/>
<dbReference type="Pfam" id="PF01904">
    <property type="entry name" value="DUF72"/>
    <property type="match status" value="1"/>
</dbReference>
<evidence type="ECO:0000313" key="2">
    <source>
        <dbReference type="Proteomes" id="UP000434850"/>
    </source>
</evidence>
<dbReference type="RefSeq" id="WP_157543466.1">
    <property type="nucleotide sequence ID" value="NZ_WQLA01000008.1"/>
</dbReference>
<gene>
    <name evidence="1" type="ORF">GO816_18625</name>
</gene>
<sequence>MTGIDFDFSSAYFSGTSNVVLPVANKQHFPEDFKQKSRLTYYASLFNSVEVNSTFYKLPLPQTVARWATETPETFRFTFKLWKDITHNKSLAFSPGDVYKFMHIINFAGDRRGCVLLQLPPATTVNISQLSLLLATLKQADVTAKWKIAVEFRHRSWYTNDVFDLLDDYGAGLVIHDLPASAAPLRVGDADFAYLRFHGPQGGYRGSYTDDFLQEYSTYIKEWIADEKTVYAYFNNTMGSAVHNLGTLNKYVN</sequence>
<comment type="caution">
    <text evidence="1">The sequence shown here is derived from an EMBL/GenBank/DDBJ whole genome shotgun (WGS) entry which is preliminary data.</text>
</comment>
<dbReference type="InterPro" id="IPR036520">
    <property type="entry name" value="UPF0759_sf"/>
</dbReference>
<dbReference type="Gene3D" id="3.20.20.410">
    <property type="entry name" value="Protein of unknown function UPF0759"/>
    <property type="match status" value="1"/>
</dbReference>
<name>A0A6I4IRN2_9SPHI</name>